<dbReference type="InterPro" id="IPR041698">
    <property type="entry name" value="Methyltransf_25"/>
</dbReference>
<dbReference type="PANTHER" id="PTHR43591">
    <property type="entry name" value="METHYLTRANSFERASE"/>
    <property type="match status" value="1"/>
</dbReference>
<dbReference type="SUPFAM" id="SSF53335">
    <property type="entry name" value="S-adenosyl-L-methionine-dependent methyltransferases"/>
    <property type="match status" value="1"/>
</dbReference>
<name>A0ABM8B2Z7_9BACT</name>
<protein>
    <submittedName>
        <fullName evidence="2">Methyltransferase type 11</fullName>
    </submittedName>
</protein>
<dbReference type="Proteomes" id="UP001317742">
    <property type="component" value="Chromosome"/>
</dbReference>
<feature type="domain" description="Methyltransferase" evidence="1">
    <location>
        <begin position="39"/>
        <end position="128"/>
    </location>
</feature>
<dbReference type="EMBL" id="AP026709">
    <property type="protein sequence ID" value="BDQ38166.1"/>
    <property type="molecule type" value="Genomic_DNA"/>
</dbReference>
<dbReference type="GO" id="GO:0008168">
    <property type="term" value="F:methyltransferase activity"/>
    <property type="evidence" value="ECO:0007669"/>
    <property type="project" value="UniProtKB-KW"/>
</dbReference>
<keyword evidence="3" id="KW-1185">Reference proteome</keyword>
<evidence type="ECO:0000313" key="2">
    <source>
        <dbReference type="EMBL" id="BDQ38166.1"/>
    </source>
</evidence>
<dbReference type="RefSeq" id="WP_281760672.1">
    <property type="nucleotide sequence ID" value="NZ_AP026709.1"/>
</dbReference>
<proteinExistence type="predicted"/>
<accession>A0ABM8B2Z7</accession>
<dbReference type="Pfam" id="PF13649">
    <property type="entry name" value="Methyltransf_25"/>
    <property type="match status" value="1"/>
</dbReference>
<dbReference type="GO" id="GO:0032259">
    <property type="term" value="P:methylation"/>
    <property type="evidence" value="ECO:0007669"/>
    <property type="project" value="UniProtKB-KW"/>
</dbReference>
<dbReference type="Gene3D" id="3.40.50.150">
    <property type="entry name" value="Vaccinia Virus protein VP39"/>
    <property type="match status" value="1"/>
</dbReference>
<evidence type="ECO:0000313" key="3">
    <source>
        <dbReference type="Proteomes" id="UP001317742"/>
    </source>
</evidence>
<reference evidence="2 3" key="1">
    <citation type="submission" date="2022-08" db="EMBL/GenBank/DDBJ databases">
        <title>Genome Sequence of the sulphate-reducing bacterium, Pseudodesulfovibrio sp. SYK.</title>
        <authorList>
            <person name="Kondo R."/>
            <person name="Kataoka T."/>
        </authorList>
    </citation>
    <scope>NUCLEOTIDE SEQUENCE [LARGE SCALE GENOMIC DNA]</scope>
    <source>
        <strain evidence="2 3">SYK</strain>
    </source>
</reference>
<gene>
    <name evidence="2" type="ORF">SYK_25260</name>
</gene>
<keyword evidence="2" id="KW-0489">Methyltransferase</keyword>
<dbReference type="InterPro" id="IPR029063">
    <property type="entry name" value="SAM-dependent_MTases_sf"/>
</dbReference>
<evidence type="ECO:0000259" key="1">
    <source>
        <dbReference type="Pfam" id="PF13649"/>
    </source>
</evidence>
<organism evidence="2 3">
    <name type="scientific">Pseudodesulfovibrio nedwellii</name>
    <dbReference type="NCBI Taxonomy" id="2973072"/>
    <lineage>
        <taxon>Bacteria</taxon>
        <taxon>Pseudomonadati</taxon>
        <taxon>Thermodesulfobacteriota</taxon>
        <taxon>Desulfovibrionia</taxon>
        <taxon>Desulfovibrionales</taxon>
        <taxon>Desulfovibrionaceae</taxon>
    </lineage>
</organism>
<dbReference type="CDD" id="cd02440">
    <property type="entry name" value="AdoMet_MTases"/>
    <property type="match status" value="1"/>
</dbReference>
<sequence length="203" mass="22107">MDEYGCTARLYDPIVGPALRPIHTAIVDALLLAKVDCMVDLCCGTGMLAGIAASSGINTTGVDISRTMLDVARKKRPNATFIHGDATNLSFPDNTFNAATISFALHEKPQVLGVAIVTEARRVVRPGGCLIIADYLAPPADSAVWTGWIIRLVERIAGKEHHQLFHEYMAAGCMNEFFRHIGINGRLIRNNLNGWAGIYRVEC</sequence>
<dbReference type="PANTHER" id="PTHR43591:SF24">
    <property type="entry name" value="2-METHOXY-6-POLYPRENYL-1,4-BENZOQUINOL METHYLASE, MITOCHONDRIAL"/>
    <property type="match status" value="1"/>
</dbReference>
<keyword evidence="2" id="KW-0808">Transferase</keyword>